<dbReference type="Pfam" id="PF01471">
    <property type="entry name" value="PG_binding_1"/>
    <property type="match status" value="2"/>
</dbReference>
<feature type="domain" description="Peptidoglycan binding-like" evidence="1">
    <location>
        <begin position="104"/>
        <end position="157"/>
    </location>
</feature>
<reference evidence="2 3" key="1">
    <citation type="submission" date="2020-10" db="EMBL/GenBank/DDBJ databases">
        <title>ChiBAC.</title>
        <authorList>
            <person name="Zenner C."/>
            <person name="Hitch T.C.A."/>
            <person name="Clavel T."/>
        </authorList>
    </citation>
    <scope>NUCLEOTIDE SEQUENCE [LARGE SCALE GENOMIC DNA]</scope>
    <source>
        <strain evidence="2 3">DSM 109015</strain>
    </source>
</reference>
<dbReference type="Proteomes" id="UP000768567">
    <property type="component" value="Unassembled WGS sequence"/>
</dbReference>
<proteinExistence type="predicted"/>
<dbReference type="EMBL" id="JADCKC010000003">
    <property type="protein sequence ID" value="MBE5038372.1"/>
    <property type="molecule type" value="Genomic_DNA"/>
</dbReference>
<comment type="caution">
    <text evidence="2">The sequence shown here is derived from an EMBL/GenBank/DDBJ whole genome shotgun (WGS) entry which is preliminary data.</text>
</comment>
<evidence type="ECO:0000259" key="1">
    <source>
        <dbReference type="Pfam" id="PF01471"/>
    </source>
</evidence>
<organism evidence="2 3">
    <name type="scientific">Gemmiger gallinarum</name>
    <dbReference type="NCBI Taxonomy" id="2779354"/>
    <lineage>
        <taxon>Bacteria</taxon>
        <taxon>Bacillati</taxon>
        <taxon>Bacillota</taxon>
        <taxon>Clostridia</taxon>
        <taxon>Eubacteriales</taxon>
        <taxon>Gemmiger</taxon>
    </lineage>
</organism>
<keyword evidence="3" id="KW-1185">Reference proteome</keyword>
<dbReference type="SUPFAM" id="SSF47090">
    <property type="entry name" value="PGBD-like"/>
    <property type="match status" value="2"/>
</dbReference>
<accession>A0ABR9R5E6</accession>
<gene>
    <name evidence="2" type="ORF">INF35_11295</name>
</gene>
<evidence type="ECO:0000313" key="3">
    <source>
        <dbReference type="Proteomes" id="UP000768567"/>
    </source>
</evidence>
<feature type="domain" description="Peptidoglycan binding-like" evidence="1">
    <location>
        <begin position="19"/>
        <end position="78"/>
    </location>
</feature>
<evidence type="ECO:0000313" key="2">
    <source>
        <dbReference type="EMBL" id="MBE5038372.1"/>
    </source>
</evidence>
<dbReference type="InterPro" id="IPR036365">
    <property type="entry name" value="PGBD-like_sf"/>
</dbReference>
<dbReference type="InterPro" id="IPR002477">
    <property type="entry name" value="Peptidoglycan-bd-like"/>
</dbReference>
<sequence>MPSTAQPPYWGKLLRSGSRGPDVALVQTWLNSVRRRWTAIRPVKVDGRYGSATAMAVKTFQMVAGLHSDGEVGPETWDGLYQAAADQSAPDNIYPGIPLRMGQSGATVKSAQQKLQALVLSLEADGDFGEKTREAVQAYQTVEGLNEDGVIGRRTWNDLFGL</sequence>
<dbReference type="Gene3D" id="1.10.101.10">
    <property type="entry name" value="PGBD-like superfamily/PGBD"/>
    <property type="match status" value="2"/>
</dbReference>
<dbReference type="InterPro" id="IPR036366">
    <property type="entry name" value="PGBDSf"/>
</dbReference>
<protein>
    <submittedName>
        <fullName evidence="2">Peptidoglycan-binding protein</fullName>
    </submittedName>
</protein>
<name>A0ABR9R5E6_9FIRM</name>
<dbReference type="RefSeq" id="WP_193502479.1">
    <property type="nucleotide sequence ID" value="NZ_JADCKC010000003.1"/>
</dbReference>